<dbReference type="PANTHER" id="PTHR30606">
    <property type="entry name" value="LIPID A BIOSYNTHESIS LAUROYL ACYLTRANSFERASE"/>
    <property type="match status" value="1"/>
</dbReference>
<dbReference type="PANTHER" id="PTHR30606:SF10">
    <property type="entry name" value="PHOSPHATIDYLINOSITOL MANNOSIDE ACYLTRANSFERASE"/>
    <property type="match status" value="1"/>
</dbReference>
<accession>A0A2V1JZF4</accession>
<dbReference type="Proteomes" id="UP000245212">
    <property type="component" value="Unassembled WGS sequence"/>
</dbReference>
<evidence type="ECO:0000256" key="5">
    <source>
        <dbReference type="ARBA" id="ARBA00023136"/>
    </source>
</evidence>
<proteinExistence type="predicted"/>
<dbReference type="EMBL" id="QETA01000006">
    <property type="protein sequence ID" value="PWF21907.1"/>
    <property type="molecule type" value="Genomic_DNA"/>
</dbReference>
<evidence type="ECO:0000256" key="1">
    <source>
        <dbReference type="ARBA" id="ARBA00004533"/>
    </source>
</evidence>
<dbReference type="CDD" id="cd07984">
    <property type="entry name" value="LPLAT_LABLAT-like"/>
    <property type="match status" value="1"/>
</dbReference>
<keyword evidence="2" id="KW-1003">Cell membrane</keyword>
<dbReference type="GO" id="GO:0005886">
    <property type="term" value="C:plasma membrane"/>
    <property type="evidence" value="ECO:0007669"/>
    <property type="project" value="UniProtKB-SubCell"/>
</dbReference>
<keyword evidence="3" id="KW-0997">Cell inner membrane</keyword>
<keyword evidence="4 8" id="KW-0808">Transferase</keyword>
<sequence length="310" mass="34406">MLLLLLRLLACLPLSVLHGLGRLAGGLIYALPGKYRTRLRANATQAGYPEATFARRAAREAGAMILELAYVWLRTPQAVARVEVDDAADLHEALADPRGILFLTPHLGCYDITARWLAQHRAMTVMYRPPRKTYLAPILSTIRNTEGLTAVPATMQGVRAFVRTLKQGHSIGMLPDQVPNAGDGVWVPFFDRPAFTTTLPGRLARQTKVPVVMVAGERLPGGRGWRLHHLRLPDPLPESPEEQARLINAAMETLIRRCPQQYLWSYNRYKQPHKETARHPDGTAPANAHDRPATSEESATPRTSGHTPHD</sequence>
<evidence type="ECO:0000256" key="6">
    <source>
        <dbReference type="ARBA" id="ARBA00023315"/>
    </source>
</evidence>
<gene>
    <name evidence="8" type="ORF">DD235_14055</name>
</gene>
<keyword evidence="5" id="KW-0472">Membrane</keyword>
<evidence type="ECO:0000256" key="3">
    <source>
        <dbReference type="ARBA" id="ARBA00022519"/>
    </source>
</evidence>
<keyword evidence="9" id="KW-1185">Reference proteome</keyword>
<organism evidence="8 9">
    <name type="scientific">Corticimicrobacter populi</name>
    <dbReference type="NCBI Taxonomy" id="2175229"/>
    <lineage>
        <taxon>Bacteria</taxon>
        <taxon>Pseudomonadati</taxon>
        <taxon>Pseudomonadota</taxon>
        <taxon>Betaproteobacteria</taxon>
        <taxon>Burkholderiales</taxon>
        <taxon>Alcaligenaceae</taxon>
        <taxon>Corticimicrobacter</taxon>
    </lineage>
</organism>
<evidence type="ECO:0000256" key="7">
    <source>
        <dbReference type="SAM" id="MobiDB-lite"/>
    </source>
</evidence>
<name>A0A2V1JZF4_9BURK</name>
<dbReference type="GO" id="GO:0009247">
    <property type="term" value="P:glycolipid biosynthetic process"/>
    <property type="evidence" value="ECO:0007669"/>
    <property type="project" value="UniProtKB-ARBA"/>
</dbReference>
<evidence type="ECO:0000256" key="4">
    <source>
        <dbReference type="ARBA" id="ARBA00022679"/>
    </source>
</evidence>
<evidence type="ECO:0000313" key="8">
    <source>
        <dbReference type="EMBL" id="PWF21907.1"/>
    </source>
</evidence>
<feature type="compositionally biased region" description="Polar residues" evidence="7">
    <location>
        <begin position="295"/>
        <end position="310"/>
    </location>
</feature>
<dbReference type="InterPro" id="IPR004960">
    <property type="entry name" value="LipA_acyltrans"/>
</dbReference>
<reference evidence="9" key="1">
    <citation type="submission" date="2018-05" db="EMBL/GenBank/DDBJ databases">
        <authorList>
            <person name="Li Y."/>
        </authorList>
    </citation>
    <scope>NUCLEOTIDE SEQUENCE [LARGE SCALE GENOMIC DNA]</scope>
    <source>
        <strain evidence="9">3d-2-2</strain>
    </source>
</reference>
<evidence type="ECO:0000313" key="9">
    <source>
        <dbReference type="Proteomes" id="UP000245212"/>
    </source>
</evidence>
<evidence type="ECO:0000256" key="2">
    <source>
        <dbReference type="ARBA" id="ARBA00022475"/>
    </source>
</evidence>
<dbReference type="Pfam" id="PF03279">
    <property type="entry name" value="Lip_A_acyltrans"/>
    <property type="match status" value="1"/>
</dbReference>
<feature type="compositionally biased region" description="Basic and acidic residues" evidence="7">
    <location>
        <begin position="272"/>
        <end position="281"/>
    </location>
</feature>
<keyword evidence="6 8" id="KW-0012">Acyltransferase</keyword>
<feature type="region of interest" description="Disordered" evidence="7">
    <location>
        <begin position="272"/>
        <end position="310"/>
    </location>
</feature>
<dbReference type="NCBIfam" id="NF006487">
    <property type="entry name" value="PRK08905.1"/>
    <property type="match status" value="1"/>
</dbReference>
<dbReference type="RefSeq" id="WP_109062723.1">
    <property type="nucleotide sequence ID" value="NZ_QETA01000006.1"/>
</dbReference>
<protein>
    <submittedName>
        <fullName evidence="8">Lysophospholipid acyltransferase family protein</fullName>
    </submittedName>
</protein>
<dbReference type="GO" id="GO:0016746">
    <property type="term" value="F:acyltransferase activity"/>
    <property type="evidence" value="ECO:0007669"/>
    <property type="project" value="UniProtKB-KW"/>
</dbReference>
<dbReference type="AlphaFoldDB" id="A0A2V1JZF4"/>
<dbReference type="PIRSF" id="PIRSF026649">
    <property type="entry name" value="MsbB"/>
    <property type="match status" value="1"/>
</dbReference>
<comment type="subcellular location">
    <subcellularLocation>
        <location evidence="1">Cell inner membrane</location>
    </subcellularLocation>
</comment>
<comment type="caution">
    <text evidence="8">The sequence shown here is derived from an EMBL/GenBank/DDBJ whole genome shotgun (WGS) entry which is preliminary data.</text>
</comment>